<organism evidence="1 2">
    <name type="scientific">Lachancea mirantina</name>
    <dbReference type="NCBI Taxonomy" id="1230905"/>
    <lineage>
        <taxon>Eukaryota</taxon>
        <taxon>Fungi</taxon>
        <taxon>Dikarya</taxon>
        <taxon>Ascomycota</taxon>
        <taxon>Saccharomycotina</taxon>
        <taxon>Saccharomycetes</taxon>
        <taxon>Saccharomycetales</taxon>
        <taxon>Saccharomycetaceae</taxon>
        <taxon>Lachancea</taxon>
    </lineage>
</organism>
<dbReference type="Proteomes" id="UP000191024">
    <property type="component" value="Chromosome C"/>
</dbReference>
<gene>
    <name evidence="1" type="ORF">LAMI_0C05908G</name>
</gene>
<reference evidence="2" key="1">
    <citation type="submission" date="2016-03" db="EMBL/GenBank/DDBJ databases">
        <authorList>
            <person name="Devillers H."/>
        </authorList>
    </citation>
    <scope>NUCLEOTIDE SEQUENCE [LARGE SCALE GENOMIC DNA]</scope>
</reference>
<dbReference type="AlphaFoldDB" id="A0A1G4J327"/>
<proteinExistence type="predicted"/>
<keyword evidence="2" id="KW-1185">Reference proteome</keyword>
<dbReference type="Pfam" id="PF17315">
    <property type="entry name" value="FMP23"/>
    <property type="match status" value="1"/>
</dbReference>
<evidence type="ECO:0000313" key="1">
    <source>
        <dbReference type="EMBL" id="SCU84033.1"/>
    </source>
</evidence>
<dbReference type="InterPro" id="IPR035283">
    <property type="entry name" value="Fmp23"/>
</dbReference>
<sequence length="180" mass="20477">MYGFRMIRGLSSTARLTSKSVSGRIIVPPATHFTQQTDSTPISSLKGEYKQLPEDSNYIEKFYNELERFSTDVLHGQLKKTYTDFDDNPDDLVFELEKYIELQVIPQHSSYVEKTADFSASRPLSTIHCKSVGDKLAIDRFLDFCSGVKLTLRLNGGHSFIFDVLLQAKSSFDEFEKKKG</sequence>
<accession>A0A1G4J327</accession>
<dbReference type="EMBL" id="LT598466">
    <property type="protein sequence ID" value="SCU84033.1"/>
    <property type="molecule type" value="Genomic_DNA"/>
</dbReference>
<evidence type="ECO:0000313" key="2">
    <source>
        <dbReference type="Proteomes" id="UP000191024"/>
    </source>
</evidence>
<name>A0A1G4J327_9SACH</name>
<dbReference type="OrthoDB" id="4029988at2759"/>
<protein>
    <submittedName>
        <fullName evidence="1">LAMI_0C05908g1_1</fullName>
    </submittedName>
</protein>